<reference evidence="4 5" key="1">
    <citation type="submission" date="2022-01" db="EMBL/GenBank/DDBJ databases">
        <title>Flavihumibacter sp. nov., isolated from sediment of a river.</title>
        <authorList>
            <person name="Liu H."/>
        </authorList>
    </citation>
    <scope>NUCLEOTIDE SEQUENCE [LARGE SCALE GENOMIC DNA]</scope>
    <source>
        <strain evidence="4 5">RY-1</strain>
    </source>
</reference>
<dbReference type="PROSITE" id="PS50110">
    <property type="entry name" value="RESPONSE_REGULATORY"/>
    <property type="match status" value="1"/>
</dbReference>
<name>A0ABS9BH01_9BACT</name>
<dbReference type="GO" id="GO:0003677">
    <property type="term" value="F:DNA binding"/>
    <property type="evidence" value="ECO:0007669"/>
    <property type="project" value="UniProtKB-KW"/>
</dbReference>
<gene>
    <name evidence="4" type="ORF">L0U88_07425</name>
</gene>
<dbReference type="InterPro" id="IPR011006">
    <property type="entry name" value="CheY-like_superfamily"/>
</dbReference>
<dbReference type="Pfam" id="PF04397">
    <property type="entry name" value="LytTR"/>
    <property type="match status" value="1"/>
</dbReference>
<sequence>MRLLIVEDENLLASQLTKMVKELEPDAEIMSRTNSVASTIAFLKENESPDLILMDIELGDGQCFEIFQEVKVTAPVIFTTAYDEHTLKAFKVNSIDYLLKPIEPKELKGAFEKYRELYGNQQISPSTEKSSRLLSQLQGESQVKNRFLVKKGQQYLTILTSEIACFESKQKLTYLHTYAKNKYIVDYTLDELENMLEPGDFFRINRQTILHIGAIETIYPWFKGKIKLELKIPLEEEMLVSRERVTDFKKWLGA</sequence>
<evidence type="ECO:0000259" key="3">
    <source>
        <dbReference type="PROSITE" id="PS50930"/>
    </source>
</evidence>
<dbReference type="RefSeq" id="WP_234865147.1">
    <property type="nucleotide sequence ID" value="NZ_JAKEVY010000002.1"/>
</dbReference>
<dbReference type="Pfam" id="PF00072">
    <property type="entry name" value="Response_reg"/>
    <property type="match status" value="1"/>
</dbReference>
<dbReference type="InterPro" id="IPR046947">
    <property type="entry name" value="LytR-like"/>
</dbReference>
<dbReference type="InterPro" id="IPR007492">
    <property type="entry name" value="LytTR_DNA-bd_dom"/>
</dbReference>
<keyword evidence="4" id="KW-0238">DNA-binding</keyword>
<dbReference type="EMBL" id="JAKEVY010000002">
    <property type="protein sequence ID" value="MCF1714454.1"/>
    <property type="molecule type" value="Genomic_DNA"/>
</dbReference>
<keyword evidence="5" id="KW-1185">Reference proteome</keyword>
<evidence type="ECO:0000259" key="2">
    <source>
        <dbReference type="PROSITE" id="PS50110"/>
    </source>
</evidence>
<dbReference type="Proteomes" id="UP001200145">
    <property type="component" value="Unassembled WGS sequence"/>
</dbReference>
<dbReference type="SMART" id="SM00850">
    <property type="entry name" value="LytTR"/>
    <property type="match status" value="1"/>
</dbReference>
<feature type="modified residue" description="4-aspartylphosphate" evidence="1">
    <location>
        <position position="55"/>
    </location>
</feature>
<comment type="caution">
    <text evidence="4">The sequence shown here is derived from an EMBL/GenBank/DDBJ whole genome shotgun (WGS) entry which is preliminary data.</text>
</comment>
<dbReference type="SUPFAM" id="SSF52172">
    <property type="entry name" value="CheY-like"/>
    <property type="match status" value="1"/>
</dbReference>
<evidence type="ECO:0000313" key="5">
    <source>
        <dbReference type="Proteomes" id="UP001200145"/>
    </source>
</evidence>
<feature type="domain" description="Response regulatory" evidence="2">
    <location>
        <begin position="2"/>
        <end position="115"/>
    </location>
</feature>
<dbReference type="PANTHER" id="PTHR37299">
    <property type="entry name" value="TRANSCRIPTIONAL REGULATOR-RELATED"/>
    <property type="match status" value="1"/>
</dbReference>
<protein>
    <submittedName>
        <fullName evidence="4">LytTR family DNA-binding domain-containing protein</fullName>
    </submittedName>
</protein>
<organism evidence="4 5">
    <name type="scientific">Flavihumibacter fluminis</name>
    <dbReference type="NCBI Taxonomy" id="2909236"/>
    <lineage>
        <taxon>Bacteria</taxon>
        <taxon>Pseudomonadati</taxon>
        <taxon>Bacteroidota</taxon>
        <taxon>Chitinophagia</taxon>
        <taxon>Chitinophagales</taxon>
        <taxon>Chitinophagaceae</taxon>
        <taxon>Flavihumibacter</taxon>
    </lineage>
</organism>
<dbReference type="PROSITE" id="PS50930">
    <property type="entry name" value="HTH_LYTTR"/>
    <property type="match status" value="1"/>
</dbReference>
<feature type="domain" description="HTH LytTR-type" evidence="3">
    <location>
        <begin position="147"/>
        <end position="254"/>
    </location>
</feature>
<evidence type="ECO:0000256" key="1">
    <source>
        <dbReference type="PROSITE-ProRule" id="PRU00169"/>
    </source>
</evidence>
<accession>A0ABS9BH01</accession>
<evidence type="ECO:0000313" key="4">
    <source>
        <dbReference type="EMBL" id="MCF1714454.1"/>
    </source>
</evidence>
<dbReference type="PANTHER" id="PTHR37299:SF1">
    <property type="entry name" value="STAGE 0 SPORULATION PROTEIN A HOMOLOG"/>
    <property type="match status" value="1"/>
</dbReference>
<dbReference type="Gene3D" id="3.40.50.2300">
    <property type="match status" value="1"/>
</dbReference>
<keyword evidence="1" id="KW-0597">Phosphoprotein</keyword>
<dbReference type="SMART" id="SM00448">
    <property type="entry name" value="REC"/>
    <property type="match status" value="1"/>
</dbReference>
<proteinExistence type="predicted"/>
<dbReference type="Gene3D" id="2.40.50.1020">
    <property type="entry name" value="LytTr DNA-binding domain"/>
    <property type="match status" value="1"/>
</dbReference>
<dbReference type="InterPro" id="IPR001789">
    <property type="entry name" value="Sig_transdc_resp-reg_receiver"/>
</dbReference>